<organism evidence="1 2">
    <name type="scientific">Mucilaginibacter paludis DSM 18603</name>
    <dbReference type="NCBI Taxonomy" id="714943"/>
    <lineage>
        <taxon>Bacteria</taxon>
        <taxon>Pseudomonadati</taxon>
        <taxon>Bacteroidota</taxon>
        <taxon>Sphingobacteriia</taxon>
        <taxon>Sphingobacteriales</taxon>
        <taxon>Sphingobacteriaceae</taxon>
        <taxon>Mucilaginibacter</taxon>
    </lineage>
</organism>
<proteinExistence type="predicted"/>
<dbReference type="CDD" id="cd24013">
    <property type="entry name" value="ASKHA_ATPase_BT3980-like"/>
    <property type="match status" value="1"/>
</dbReference>
<name>H1Y3S0_9SPHI</name>
<dbReference type="AlphaFoldDB" id="H1Y3S0"/>
<keyword evidence="2" id="KW-1185">Reference proteome</keyword>
<dbReference type="EMBL" id="CM001403">
    <property type="protein sequence ID" value="EHQ30332.1"/>
    <property type="molecule type" value="Genomic_DNA"/>
</dbReference>
<gene>
    <name evidence="1" type="ORF">Mucpa_6276</name>
</gene>
<dbReference type="Gene3D" id="3.30.420.250">
    <property type="match status" value="1"/>
</dbReference>
<dbReference type="Pfam" id="PF12864">
    <property type="entry name" value="DUF3822"/>
    <property type="match status" value="1"/>
</dbReference>
<dbReference type="Proteomes" id="UP000002774">
    <property type="component" value="Chromosome"/>
</dbReference>
<dbReference type="HOGENOM" id="CLU_986311_0_0_10"/>
<evidence type="ECO:0000313" key="1">
    <source>
        <dbReference type="EMBL" id="EHQ30332.1"/>
    </source>
</evidence>
<dbReference type="STRING" id="714943.Mucpa_6276"/>
<reference evidence="1" key="1">
    <citation type="submission" date="2011-09" db="EMBL/GenBank/DDBJ databases">
        <title>The permanent draft genome of Mucilaginibacter paludis DSM 18603.</title>
        <authorList>
            <consortium name="US DOE Joint Genome Institute (JGI-PGF)"/>
            <person name="Lucas S."/>
            <person name="Han J."/>
            <person name="Lapidus A."/>
            <person name="Bruce D."/>
            <person name="Goodwin L."/>
            <person name="Pitluck S."/>
            <person name="Peters L."/>
            <person name="Kyrpides N."/>
            <person name="Mavromatis K."/>
            <person name="Ivanova N."/>
            <person name="Mikhailova N."/>
            <person name="Held B."/>
            <person name="Detter J.C."/>
            <person name="Tapia R."/>
            <person name="Han C."/>
            <person name="Land M."/>
            <person name="Hauser L."/>
            <person name="Markowitz V."/>
            <person name="Cheng J.-F."/>
            <person name="Hugenholtz P."/>
            <person name="Woyke T."/>
            <person name="Wu D."/>
            <person name="Tindall B."/>
            <person name="Brambilla E."/>
            <person name="Klenk H.-P."/>
            <person name="Eisen J.A."/>
        </authorList>
    </citation>
    <scope>NUCLEOTIDE SEQUENCE [LARGE SCALE GENOMIC DNA]</scope>
    <source>
        <strain evidence="1">DSM 18603</strain>
    </source>
</reference>
<evidence type="ECO:0000313" key="2">
    <source>
        <dbReference type="Proteomes" id="UP000002774"/>
    </source>
</evidence>
<accession>H1Y3S0</accession>
<sequence>MCYFFYFCYMSNGLYNYYDPEFNPQITKGNQLLIDINDNYFSFVILQTESKRVLVWGENYAQSELDNPDTLKQILTVKYEDVKVVVPSDSFTIIPKALYNEHDVDAYRKLLTLGPTDTVLVNGLDASNYVIFKVTEALMKSVGNHVNLNSIFFAGKVLIAALNYLKPDAFNLYAHIQGNKLQLVYLKDDLLRFYNSYAFSNPDELMYYIVLVANELDLNLDETSLILSGEVSISDKKIQRLSDLLPKVYLNQTQIVALPLGFLPHQVLLLSGLTLCESLVEN</sequence>
<evidence type="ECO:0008006" key="3">
    <source>
        <dbReference type="Google" id="ProtNLM"/>
    </source>
</evidence>
<dbReference type="Gene3D" id="3.30.420.260">
    <property type="match status" value="1"/>
</dbReference>
<dbReference type="InterPro" id="IPR024213">
    <property type="entry name" value="DUF3822"/>
</dbReference>
<protein>
    <recommendedName>
        <fullName evidence="3">DUF3822 domain-containing protein</fullName>
    </recommendedName>
</protein>
<dbReference type="eggNOG" id="ENOG50336EP">
    <property type="taxonomic scope" value="Bacteria"/>
</dbReference>